<dbReference type="AlphaFoldDB" id="A0A6M1PFN6"/>
<protein>
    <submittedName>
        <fullName evidence="1">Uncharacterized protein</fullName>
    </submittedName>
</protein>
<keyword evidence="2" id="KW-1185">Reference proteome</keyword>
<dbReference type="RefSeq" id="WP_165094048.1">
    <property type="nucleotide sequence ID" value="NZ_JAAKGU010000001.1"/>
</dbReference>
<accession>A0A6M1PFN6</accession>
<sequence length="90" mass="10335">MDKKTDIIVTYIRDDYGVDYLDRYISAASVHNYVFEGEGERFVWESEQPCDLEEGHIYSAYGLFVGKRLFGGRGVCISEVEIVGEMRIRA</sequence>
<dbReference type="Proteomes" id="UP000480151">
    <property type="component" value="Unassembled WGS sequence"/>
</dbReference>
<proteinExistence type="predicted"/>
<evidence type="ECO:0000313" key="1">
    <source>
        <dbReference type="EMBL" id="NGM81312.1"/>
    </source>
</evidence>
<dbReference type="EMBL" id="JAAKGU010000001">
    <property type="protein sequence ID" value="NGM81312.1"/>
    <property type="molecule type" value="Genomic_DNA"/>
</dbReference>
<comment type="caution">
    <text evidence="1">The sequence shown here is derived from an EMBL/GenBank/DDBJ whole genome shotgun (WGS) entry which is preliminary data.</text>
</comment>
<organism evidence="1 2">
    <name type="scientific">Paenibacillus apii</name>
    <dbReference type="NCBI Taxonomy" id="1850370"/>
    <lineage>
        <taxon>Bacteria</taxon>
        <taxon>Bacillati</taxon>
        <taxon>Bacillota</taxon>
        <taxon>Bacilli</taxon>
        <taxon>Bacillales</taxon>
        <taxon>Paenibacillaceae</taxon>
        <taxon>Paenibacillus</taxon>
    </lineage>
</organism>
<reference evidence="1 2" key="1">
    <citation type="submission" date="2020-02" db="EMBL/GenBank/DDBJ databases">
        <authorList>
            <person name="Gao J."/>
            <person name="Sun J."/>
        </authorList>
    </citation>
    <scope>NUCLEOTIDE SEQUENCE [LARGE SCALE GENOMIC DNA]</scope>
    <source>
        <strain evidence="1 2">7124</strain>
    </source>
</reference>
<name>A0A6M1PFN6_9BACL</name>
<gene>
    <name evidence="1" type="ORF">G5B47_02670</name>
</gene>
<evidence type="ECO:0000313" key="2">
    <source>
        <dbReference type="Proteomes" id="UP000480151"/>
    </source>
</evidence>